<dbReference type="EMBL" id="ML987201">
    <property type="protein sequence ID" value="KAF2245234.1"/>
    <property type="molecule type" value="Genomic_DNA"/>
</dbReference>
<keyword evidence="3" id="KW-1185">Reference proteome</keyword>
<evidence type="ECO:0000256" key="1">
    <source>
        <dbReference type="SAM" id="MobiDB-lite"/>
    </source>
</evidence>
<sequence>MLPFALPKKATPEDARKKAGYTKWQWDRFYRLTKSEAKMVHQKHPDWTWPAVPVEEKEEMMKRVNAELAAWNIPEVGEDVFGWRMSLAIRDCRHTAGSRTRHASQSTDAHSETGQPAASQDSTPARNAGETVRRLQEGSLWPIRKMSKLRKSGLGH</sequence>
<protein>
    <submittedName>
        <fullName evidence="2">Uncharacterized protein</fullName>
    </submittedName>
</protein>
<reference evidence="2" key="1">
    <citation type="journal article" date="2020" name="Stud. Mycol.">
        <title>101 Dothideomycetes genomes: a test case for predicting lifestyles and emergence of pathogens.</title>
        <authorList>
            <person name="Haridas S."/>
            <person name="Albert R."/>
            <person name="Binder M."/>
            <person name="Bloem J."/>
            <person name="Labutti K."/>
            <person name="Salamov A."/>
            <person name="Andreopoulos B."/>
            <person name="Baker S."/>
            <person name="Barry K."/>
            <person name="Bills G."/>
            <person name="Bluhm B."/>
            <person name="Cannon C."/>
            <person name="Castanera R."/>
            <person name="Culley D."/>
            <person name="Daum C."/>
            <person name="Ezra D."/>
            <person name="Gonzalez J."/>
            <person name="Henrissat B."/>
            <person name="Kuo A."/>
            <person name="Liang C."/>
            <person name="Lipzen A."/>
            <person name="Lutzoni F."/>
            <person name="Magnuson J."/>
            <person name="Mondo S."/>
            <person name="Nolan M."/>
            <person name="Ohm R."/>
            <person name="Pangilinan J."/>
            <person name="Park H.-J."/>
            <person name="Ramirez L."/>
            <person name="Alfaro M."/>
            <person name="Sun H."/>
            <person name="Tritt A."/>
            <person name="Yoshinaga Y."/>
            <person name="Zwiers L.-H."/>
            <person name="Turgeon B."/>
            <person name="Goodwin S."/>
            <person name="Spatafora J."/>
            <person name="Crous P."/>
            <person name="Grigoriev I."/>
        </authorList>
    </citation>
    <scope>NUCLEOTIDE SEQUENCE</scope>
    <source>
        <strain evidence="2">CBS 122368</strain>
    </source>
</reference>
<name>A0A6A6I412_9PLEO</name>
<feature type="region of interest" description="Disordered" evidence="1">
    <location>
        <begin position="95"/>
        <end position="139"/>
    </location>
</feature>
<evidence type="ECO:0000313" key="2">
    <source>
        <dbReference type="EMBL" id="KAF2245234.1"/>
    </source>
</evidence>
<organism evidence="2 3">
    <name type="scientific">Trematosphaeria pertusa</name>
    <dbReference type="NCBI Taxonomy" id="390896"/>
    <lineage>
        <taxon>Eukaryota</taxon>
        <taxon>Fungi</taxon>
        <taxon>Dikarya</taxon>
        <taxon>Ascomycota</taxon>
        <taxon>Pezizomycotina</taxon>
        <taxon>Dothideomycetes</taxon>
        <taxon>Pleosporomycetidae</taxon>
        <taxon>Pleosporales</taxon>
        <taxon>Massarineae</taxon>
        <taxon>Trematosphaeriaceae</taxon>
        <taxon>Trematosphaeria</taxon>
    </lineage>
</organism>
<dbReference type="RefSeq" id="XP_033680238.1">
    <property type="nucleotide sequence ID" value="XM_033836346.1"/>
</dbReference>
<dbReference type="OrthoDB" id="3799196at2759"/>
<feature type="compositionally biased region" description="Polar residues" evidence="1">
    <location>
        <begin position="103"/>
        <end position="125"/>
    </location>
</feature>
<accession>A0A6A6I412</accession>
<gene>
    <name evidence="2" type="ORF">BU26DRAFT_79051</name>
</gene>
<evidence type="ECO:0000313" key="3">
    <source>
        <dbReference type="Proteomes" id="UP000800094"/>
    </source>
</evidence>
<proteinExistence type="predicted"/>
<dbReference type="AlphaFoldDB" id="A0A6A6I412"/>
<dbReference type="GeneID" id="54589676"/>
<dbReference type="Proteomes" id="UP000800094">
    <property type="component" value="Unassembled WGS sequence"/>
</dbReference>